<evidence type="ECO:0000256" key="1">
    <source>
        <dbReference type="ARBA" id="ARBA00000971"/>
    </source>
</evidence>
<evidence type="ECO:0000313" key="9">
    <source>
        <dbReference type="EMBL" id="GEP96773.1"/>
    </source>
</evidence>
<dbReference type="Proteomes" id="UP000321436">
    <property type="component" value="Unassembled WGS sequence"/>
</dbReference>
<dbReference type="AlphaFoldDB" id="A0A512RM35"/>
<evidence type="ECO:0000256" key="4">
    <source>
        <dbReference type="ARBA" id="ARBA00023235"/>
    </source>
</evidence>
<feature type="chain" id="PRO_5022032880" description="Peptidyl-prolyl cis-trans isomerase" evidence="7">
    <location>
        <begin position="25"/>
        <end position="168"/>
    </location>
</feature>
<feature type="domain" description="PPIase FKBP-type" evidence="8">
    <location>
        <begin position="80"/>
        <end position="168"/>
    </location>
</feature>
<proteinExistence type="inferred from homology"/>
<dbReference type="SUPFAM" id="SSF54534">
    <property type="entry name" value="FKBP-like"/>
    <property type="match status" value="1"/>
</dbReference>
<protein>
    <recommendedName>
        <fullName evidence="6">Peptidyl-prolyl cis-trans isomerase</fullName>
        <ecNumber evidence="6">5.2.1.8</ecNumber>
    </recommendedName>
</protein>
<accession>A0A512RM35</accession>
<reference evidence="9 10" key="1">
    <citation type="submission" date="2019-07" db="EMBL/GenBank/DDBJ databases">
        <title>Whole genome shotgun sequence of Chitinophaga cymbidii NBRC 109752.</title>
        <authorList>
            <person name="Hosoyama A."/>
            <person name="Uohara A."/>
            <person name="Ohji S."/>
            <person name="Ichikawa N."/>
        </authorList>
    </citation>
    <scope>NUCLEOTIDE SEQUENCE [LARGE SCALE GENOMIC DNA]</scope>
    <source>
        <strain evidence="9 10">NBRC 109752</strain>
    </source>
</reference>
<evidence type="ECO:0000256" key="2">
    <source>
        <dbReference type="ARBA" id="ARBA00006577"/>
    </source>
</evidence>
<evidence type="ECO:0000256" key="6">
    <source>
        <dbReference type="RuleBase" id="RU003915"/>
    </source>
</evidence>
<keyword evidence="7" id="KW-0732">Signal</keyword>
<feature type="signal peptide" evidence="7">
    <location>
        <begin position="1"/>
        <end position="24"/>
    </location>
</feature>
<dbReference type="PANTHER" id="PTHR43811:SF19">
    <property type="entry name" value="39 KDA FK506-BINDING NUCLEAR PROTEIN"/>
    <property type="match status" value="1"/>
</dbReference>
<dbReference type="Pfam" id="PF00254">
    <property type="entry name" value="FKBP_C"/>
    <property type="match status" value="1"/>
</dbReference>
<comment type="caution">
    <text evidence="9">The sequence shown here is derived from an EMBL/GenBank/DDBJ whole genome shotgun (WGS) entry which is preliminary data.</text>
</comment>
<organism evidence="9 10">
    <name type="scientific">Chitinophaga cymbidii</name>
    <dbReference type="NCBI Taxonomy" id="1096750"/>
    <lineage>
        <taxon>Bacteria</taxon>
        <taxon>Pseudomonadati</taxon>
        <taxon>Bacteroidota</taxon>
        <taxon>Chitinophagia</taxon>
        <taxon>Chitinophagales</taxon>
        <taxon>Chitinophagaceae</taxon>
        <taxon>Chitinophaga</taxon>
    </lineage>
</organism>
<comment type="catalytic activity">
    <reaction evidence="1 5 6">
        <text>[protein]-peptidylproline (omega=180) = [protein]-peptidylproline (omega=0)</text>
        <dbReference type="Rhea" id="RHEA:16237"/>
        <dbReference type="Rhea" id="RHEA-COMP:10747"/>
        <dbReference type="Rhea" id="RHEA-COMP:10748"/>
        <dbReference type="ChEBI" id="CHEBI:83833"/>
        <dbReference type="ChEBI" id="CHEBI:83834"/>
        <dbReference type="EC" id="5.2.1.8"/>
    </reaction>
</comment>
<evidence type="ECO:0000256" key="3">
    <source>
        <dbReference type="ARBA" id="ARBA00023110"/>
    </source>
</evidence>
<dbReference type="Gene3D" id="3.10.50.40">
    <property type="match status" value="1"/>
</dbReference>
<keyword evidence="3 5" id="KW-0697">Rotamase</keyword>
<evidence type="ECO:0000313" key="10">
    <source>
        <dbReference type="Proteomes" id="UP000321436"/>
    </source>
</evidence>
<dbReference type="InterPro" id="IPR001179">
    <property type="entry name" value="PPIase_FKBP_dom"/>
</dbReference>
<evidence type="ECO:0000256" key="7">
    <source>
        <dbReference type="SAM" id="SignalP"/>
    </source>
</evidence>
<dbReference type="EMBL" id="BKAU01000002">
    <property type="protein sequence ID" value="GEP96773.1"/>
    <property type="molecule type" value="Genomic_DNA"/>
</dbReference>
<gene>
    <name evidence="9" type="ORF">CCY01nite_30330</name>
</gene>
<keyword evidence="4 5" id="KW-0413">Isomerase</keyword>
<keyword evidence="10" id="KW-1185">Reference proteome</keyword>
<evidence type="ECO:0000256" key="5">
    <source>
        <dbReference type="PROSITE-ProRule" id="PRU00277"/>
    </source>
</evidence>
<name>A0A512RM35_9BACT</name>
<comment type="similarity">
    <text evidence="2 6">Belongs to the FKBP-type PPIase family.</text>
</comment>
<dbReference type="PANTHER" id="PTHR43811">
    <property type="entry name" value="FKBP-TYPE PEPTIDYL-PROLYL CIS-TRANS ISOMERASE FKPA"/>
    <property type="match status" value="1"/>
</dbReference>
<evidence type="ECO:0000259" key="8">
    <source>
        <dbReference type="PROSITE" id="PS50059"/>
    </source>
</evidence>
<dbReference type="PROSITE" id="PS50059">
    <property type="entry name" value="FKBP_PPIASE"/>
    <property type="match status" value="1"/>
</dbReference>
<dbReference type="InterPro" id="IPR046357">
    <property type="entry name" value="PPIase_dom_sf"/>
</dbReference>
<sequence length="168" mass="18545">MIKRLFFSGLAILAIAILPSSCLKKDDPAADFFETVQNDTQTIRAYLRAKARDSGIIIHPSGLVYKVLEPGNGVDTIRLDQTPTVIFKRMLLWDDRVLESSQNLPTDFDGRKLKDHIAGWQIGLRLISKGGHILLYIPSSLAFGKTGIPGTIPPSAILVCDVKLIDFK</sequence>
<dbReference type="GO" id="GO:0003755">
    <property type="term" value="F:peptidyl-prolyl cis-trans isomerase activity"/>
    <property type="evidence" value="ECO:0007669"/>
    <property type="project" value="UniProtKB-UniRule"/>
</dbReference>
<dbReference type="EC" id="5.2.1.8" evidence="6"/>